<evidence type="ECO:0000256" key="1">
    <source>
        <dbReference type="ARBA" id="ARBA00022475"/>
    </source>
</evidence>
<comment type="caution">
    <text evidence="8">The sequence shown here is derived from an EMBL/GenBank/DDBJ whole genome shotgun (WGS) entry which is preliminary data.</text>
</comment>
<dbReference type="AlphaFoldDB" id="A0A948W676"/>
<feature type="region of interest" description="Disordered" evidence="5">
    <location>
        <begin position="86"/>
        <end position="117"/>
    </location>
</feature>
<dbReference type="InterPro" id="IPR010445">
    <property type="entry name" value="LapA_dom"/>
</dbReference>
<evidence type="ECO:0000256" key="4">
    <source>
        <dbReference type="ARBA" id="ARBA00023136"/>
    </source>
</evidence>
<evidence type="ECO:0000256" key="6">
    <source>
        <dbReference type="SAM" id="Phobius"/>
    </source>
</evidence>
<feature type="domain" description="Lipopolysaccharide assembly protein A" evidence="7">
    <location>
        <begin position="29"/>
        <end position="88"/>
    </location>
</feature>
<evidence type="ECO:0000256" key="3">
    <source>
        <dbReference type="ARBA" id="ARBA00022989"/>
    </source>
</evidence>
<reference evidence="8" key="1">
    <citation type="submission" date="2021-05" db="EMBL/GenBank/DDBJ databases">
        <title>Energy efficiency and biological interactions define the core microbiome of deep oligotrophic groundwater.</title>
        <authorList>
            <person name="Mehrshad M."/>
            <person name="Lopez-Fernandez M."/>
            <person name="Bell E."/>
            <person name="Bernier-Latmani R."/>
            <person name="Bertilsson S."/>
            <person name="Dopson M."/>
        </authorList>
    </citation>
    <scope>NUCLEOTIDE SEQUENCE</scope>
    <source>
        <strain evidence="8">Modern_marine.mb.64</strain>
    </source>
</reference>
<dbReference type="EMBL" id="JAHJDP010000048">
    <property type="protein sequence ID" value="MBU2691224.1"/>
    <property type="molecule type" value="Genomic_DNA"/>
</dbReference>
<keyword evidence="1" id="KW-1003">Cell membrane</keyword>
<proteinExistence type="predicted"/>
<keyword evidence="2 6" id="KW-0812">Transmembrane</keyword>
<evidence type="ECO:0000256" key="5">
    <source>
        <dbReference type="SAM" id="MobiDB-lite"/>
    </source>
</evidence>
<evidence type="ECO:0000256" key="2">
    <source>
        <dbReference type="ARBA" id="ARBA00022692"/>
    </source>
</evidence>
<evidence type="ECO:0000313" key="8">
    <source>
        <dbReference type="EMBL" id="MBU2691224.1"/>
    </source>
</evidence>
<dbReference type="Pfam" id="PF06305">
    <property type="entry name" value="LapA_dom"/>
    <property type="match status" value="1"/>
</dbReference>
<keyword evidence="3 6" id="KW-1133">Transmembrane helix</keyword>
<evidence type="ECO:0000313" key="9">
    <source>
        <dbReference type="Proteomes" id="UP000777784"/>
    </source>
</evidence>
<protein>
    <submittedName>
        <fullName evidence="8">LapA family protein</fullName>
    </submittedName>
</protein>
<name>A0A948W676_UNCEI</name>
<dbReference type="GO" id="GO:0005886">
    <property type="term" value="C:plasma membrane"/>
    <property type="evidence" value="ECO:0007669"/>
    <property type="project" value="InterPro"/>
</dbReference>
<evidence type="ECO:0000259" key="7">
    <source>
        <dbReference type="Pfam" id="PF06305"/>
    </source>
</evidence>
<gene>
    <name evidence="8" type="ORF">KJ970_09865</name>
</gene>
<feature type="transmembrane region" description="Helical" evidence="6">
    <location>
        <begin position="44"/>
        <end position="65"/>
    </location>
</feature>
<sequence>MWFLKTLVILIVVLVLLWCLLPNMNTSATISVLWPVSRSLELPLAMALFLAYFLGILTLYVISLARDLRMRTQFHRLKRENKQLQEEVKRMRRAPIEELEKSLEPSGRRGMKDRPEE</sequence>
<keyword evidence="4 6" id="KW-0472">Membrane</keyword>
<accession>A0A948W676</accession>
<organism evidence="8 9">
    <name type="scientific">Eiseniibacteriota bacterium</name>
    <dbReference type="NCBI Taxonomy" id="2212470"/>
    <lineage>
        <taxon>Bacteria</taxon>
        <taxon>Candidatus Eiseniibacteriota</taxon>
    </lineage>
</organism>
<dbReference type="Proteomes" id="UP000777784">
    <property type="component" value="Unassembled WGS sequence"/>
</dbReference>